<dbReference type="Pfam" id="PF05729">
    <property type="entry name" value="NACHT"/>
    <property type="match status" value="1"/>
</dbReference>
<dbReference type="PANTHER" id="PTHR46844:SF1">
    <property type="entry name" value="SLR5058 PROTEIN"/>
    <property type="match status" value="1"/>
</dbReference>
<reference evidence="4 5" key="1">
    <citation type="submission" date="2020-08" db="EMBL/GenBank/DDBJ databases">
        <title>A novel species.</title>
        <authorList>
            <person name="Gao J."/>
        </authorList>
    </citation>
    <scope>NUCLEOTIDE SEQUENCE [LARGE SCALE GENOMIC DNA]</scope>
    <source>
        <strain evidence="4 5">CRXT-G-22</strain>
    </source>
</reference>
<feature type="region of interest" description="Disordered" evidence="1">
    <location>
        <begin position="146"/>
        <end position="187"/>
    </location>
</feature>
<evidence type="ECO:0000313" key="5">
    <source>
        <dbReference type="Proteomes" id="UP000516052"/>
    </source>
</evidence>
<feature type="transmembrane region" description="Helical" evidence="2">
    <location>
        <begin position="12"/>
        <end position="33"/>
    </location>
</feature>
<evidence type="ECO:0000256" key="2">
    <source>
        <dbReference type="SAM" id="Phobius"/>
    </source>
</evidence>
<evidence type="ECO:0000313" key="4">
    <source>
        <dbReference type="EMBL" id="QNP70719.1"/>
    </source>
</evidence>
<keyword evidence="5" id="KW-1185">Reference proteome</keyword>
<keyword evidence="2" id="KW-0812">Transmembrane</keyword>
<dbReference type="InterPro" id="IPR007111">
    <property type="entry name" value="NACHT_NTPase"/>
</dbReference>
<accession>A0A7H0ID53</accession>
<protein>
    <submittedName>
        <fullName evidence="4">NACHT domain-containing protein</fullName>
    </submittedName>
</protein>
<keyword evidence="2" id="KW-0472">Membrane</keyword>
<dbReference type="AlphaFoldDB" id="A0A7H0ID53"/>
<dbReference type="PANTHER" id="PTHR46844">
    <property type="entry name" value="SLR5058 PROTEIN"/>
    <property type="match status" value="1"/>
</dbReference>
<feature type="compositionally biased region" description="Low complexity" evidence="1">
    <location>
        <begin position="1105"/>
        <end position="1114"/>
    </location>
</feature>
<evidence type="ECO:0000256" key="1">
    <source>
        <dbReference type="SAM" id="MobiDB-lite"/>
    </source>
</evidence>
<feature type="region of interest" description="Disordered" evidence="1">
    <location>
        <begin position="1104"/>
        <end position="1124"/>
    </location>
</feature>
<keyword evidence="2" id="KW-1133">Transmembrane helix</keyword>
<organism evidence="4 5">
    <name type="scientific">Streptomyces roseirectus</name>
    <dbReference type="NCBI Taxonomy" id="2768066"/>
    <lineage>
        <taxon>Bacteria</taxon>
        <taxon>Bacillati</taxon>
        <taxon>Actinomycetota</taxon>
        <taxon>Actinomycetes</taxon>
        <taxon>Kitasatosporales</taxon>
        <taxon>Streptomycetaceae</taxon>
        <taxon>Streptomyces</taxon>
    </lineage>
</organism>
<feature type="region of interest" description="Disordered" evidence="1">
    <location>
        <begin position="63"/>
        <end position="91"/>
    </location>
</feature>
<dbReference type="Proteomes" id="UP000516052">
    <property type="component" value="Chromosome"/>
</dbReference>
<feature type="compositionally biased region" description="Pro residues" evidence="1">
    <location>
        <begin position="1115"/>
        <end position="1124"/>
    </location>
</feature>
<proteinExistence type="predicted"/>
<dbReference type="RefSeq" id="WP_187747726.1">
    <property type="nucleotide sequence ID" value="NZ_CP060828.1"/>
</dbReference>
<dbReference type="InterPro" id="IPR027417">
    <property type="entry name" value="P-loop_NTPase"/>
</dbReference>
<evidence type="ECO:0000259" key="3">
    <source>
        <dbReference type="PROSITE" id="PS50837"/>
    </source>
</evidence>
<feature type="domain" description="NACHT" evidence="3">
    <location>
        <begin position="219"/>
        <end position="310"/>
    </location>
</feature>
<name>A0A7H0ID53_9ACTN</name>
<dbReference type="PROSITE" id="PS50837">
    <property type="entry name" value="NACHT"/>
    <property type="match status" value="1"/>
</dbReference>
<dbReference type="Gene3D" id="3.40.50.300">
    <property type="entry name" value="P-loop containing nucleotide triphosphate hydrolases"/>
    <property type="match status" value="1"/>
</dbReference>
<gene>
    <name evidence="4" type="ORF">IAG44_15615</name>
</gene>
<feature type="compositionally biased region" description="Basic and acidic residues" evidence="1">
    <location>
        <begin position="175"/>
        <end position="187"/>
    </location>
</feature>
<dbReference type="SUPFAM" id="SSF52540">
    <property type="entry name" value="P-loop containing nucleoside triphosphate hydrolases"/>
    <property type="match status" value="1"/>
</dbReference>
<dbReference type="EMBL" id="CP060828">
    <property type="protein sequence ID" value="QNP70719.1"/>
    <property type="molecule type" value="Genomic_DNA"/>
</dbReference>
<dbReference type="KEGG" id="sroi:IAG44_15615"/>
<sequence>MRGNLALDSASVVTALGGLLVALIAAGVALWQVQRAQSLEREKIQLELASQLRLKEQEWDHERQLTERERRRAEREERQETERAAQRVAEHRSTLEDGAAAYCARLVQELSTLKILDMSRPLRLERLYVQVGVQEQQPLRFLSAEELDGDEPRLFTDPAADPDDPYRLAGGRPGDAQERERAQAERAQTERARARAAAAEARATAVQTHTPADALQRYRRIVVVGDPGAGKTTMLRHLALRLATRTTQEPPLLPAYVELFRFVESGHTSLLDHLAEHWADHYGFDDARDYLVERLADGSAVLLLDGLDEVLGGENAQEAESAYRKVTAEITRLATRFPRAPIAATCRRQGWRGGLQQFQVLEALDFEWPQIETFVANWFGAADRRRAGLVRALSANGRLQTLAANPLLLSLIAIVYERDLELPERRAALYQRCVEVLLREWDAHREITRYSRFTTDRKQDLLKELARHYHQRGLRYFPEDDLLEQIARFLPTIDLDPADSRTILDEISTQYGLLKPQAHGWYGFLHLTLQEHFTAAALLERGAEGVRQAVDARYDPWWEEVILLLAGALPDATPLLTGVLRLGDDHAVDLLDLPGDDFFHTDLLLAARCLTGSPRVADVALRRHIVAAVRELLDRSPHPDEKRRAAEALVGVLRSDEQLDDVIAYICDVRRPEAARLALIEALEAHGGRRVGERLLGAYALCRGALRDALVSALGTLRVEGAVPVLRAELERELDDIGDTEYDYSHGARVPLILKALGPEDVSADLLLDALVRCQGEYGNPVAPVVREILKNRAEPRLAERLRDHLDGPHGGDLAEVYLDAAGDAGVLDLIERSRAAGMRGRGPYMRAVRDHVAEGHGHIHRDALLALAHDDTVSTQARVLALESLDHCPGDPGELHALLGHLDARIQVAAAATLAAWGAPVGLDIIRTAILGSRIVPGETGDGFMWDTDRVVAALTPYGLDAVVTELRARVDPGAPGYAADASRAWLYALSPEAEVDDYLHQLRRGRSQRLVRIPDQVPPSRAEAVFRYFEDTPSAAITGHRRDYEFLLTRAAIAAEGAAAVAWLVRFLPGGDLAGDHFPQAHHYAYEAARRARVRVLRDRTTRPLTLTRAAPPASPAPPPPG</sequence>